<proteinExistence type="predicted"/>
<name>A0A0G4H8Z5_9ALVE</name>
<dbReference type="EMBL" id="CDMZ01001986">
    <property type="protein sequence ID" value="CEM40175.1"/>
    <property type="molecule type" value="Genomic_DNA"/>
</dbReference>
<evidence type="ECO:0000256" key="1">
    <source>
        <dbReference type="SAM" id="MobiDB-lite"/>
    </source>
</evidence>
<organism evidence="2">
    <name type="scientific">Chromera velia CCMP2878</name>
    <dbReference type="NCBI Taxonomy" id="1169474"/>
    <lineage>
        <taxon>Eukaryota</taxon>
        <taxon>Sar</taxon>
        <taxon>Alveolata</taxon>
        <taxon>Colpodellida</taxon>
        <taxon>Chromeraceae</taxon>
        <taxon>Chromera</taxon>
    </lineage>
</organism>
<protein>
    <submittedName>
        <fullName evidence="2">Uncharacterized protein</fullName>
    </submittedName>
</protein>
<dbReference type="VEuPathDB" id="CryptoDB:Cvel_25107"/>
<sequence length="517" mass="56401">MKLHWFSTVEPSRSEVLKTATDFPLDCGLAITTNEGIPGVDPGTEAVYSIIPYIIKAPPNSADVGDMVVCIDLWKVPSKPDVHFSKNEDPLGTENKVVFLSQALDIAIEARSLPAALLIHGCATRVQRGIGKTSKATNIAIAKMQQRAAAFAVEALHQPMSTFVAFAGEPKKESAFVKALAARLLTVDRYTKGYLVKLFEGAIDVCVLFDNRSNSLQDRSAADLYSQVLTHVPSYRSCAGLWHNAGLNAKNRMIDLMEANSTCEKVQCEAARWFKKSERYFFKLASILQQQKDPLELTRLFSLNDGFGKLFYSHVIPMIEKGAGAKILGTKEQRAVQVSRAQNILQQLMKLHFPGLCNLTSDEIDSTFRQQPKSRKAEQNGIFSKLGAVVVQKCDGCGKSGVELKRLRGKVEKKGNNSTKNAIRVRRKIRFPIGSPLRLAQSPGIPSASGTKTGSDSGHRPAARSTLGGVGGGGVKFLQCLAVLALWGCLLRGLNEFECLSSVEHSAIIEDHTLAFL</sequence>
<accession>A0A0G4H8Z5</accession>
<dbReference type="PhylomeDB" id="A0A0G4H8Z5"/>
<evidence type="ECO:0000313" key="2">
    <source>
        <dbReference type="EMBL" id="CEM40175.1"/>
    </source>
</evidence>
<gene>
    <name evidence="2" type="ORF">Cvel_25107</name>
</gene>
<feature type="region of interest" description="Disordered" evidence="1">
    <location>
        <begin position="436"/>
        <end position="465"/>
    </location>
</feature>
<reference evidence="2" key="1">
    <citation type="submission" date="2014-11" db="EMBL/GenBank/DDBJ databases">
        <authorList>
            <person name="Otto D Thomas"/>
            <person name="Naeem Raeece"/>
        </authorList>
    </citation>
    <scope>NUCLEOTIDE SEQUENCE</scope>
</reference>
<dbReference type="AlphaFoldDB" id="A0A0G4H8Z5"/>